<dbReference type="EMBL" id="BGPR01007994">
    <property type="protein sequence ID" value="GBN30874.1"/>
    <property type="molecule type" value="Genomic_DNA"/>
</dbReference>
<dbReference type="AlphaFoldDB" id="A0A4Y2MX06"/>
<proteinExistence type="predicted"/>
<evidence type="ECO:0000313" key="2">
    <source>
        <dbReference type="Proteomes" id="UP000499080"/>
    </source>
</evidence>
<organism evidence="1 2">
    <name type="scientific">Araneus ventricosus</name>
    <name type="common">Orbweaver spider</name>
    <name type="synonym">Epeira ventricosa</name>
    <dbReference type="NCBI Taxonomy" id="182803"/>
    <lineage>
        <taxon>Eukaryota</taxon>
        <taxon>Metazoa</taxon>
        <taxon>Ecdysozoa</taxon>
        <taxon>Arthropoda</taxon>
        <taxon>Chelicerata</taxon>
        <taxon>Arachnida</taxon>
        <taxon>Araneae</taxon>
        <taxon>Araneomorphae</taxon>
        <taxon>Entelegynae</taxon>
        <taxon>Araneoidea</taxon>
        <taxon>Araneidae</taxon>
        <taxon>Araneus</taxon>
    </lineage>
</organism>
<comment type="caution">
    <text evidence="1">The sequence shown here is derived from an EMBL/GenBank/DDBJ whole genome shotgun (WGS) entry which is preliminary data.</text>
</comment>
<reference evidence="1 2" key="1">
    <citation type="journal article" date="2019" name="Sci. Rep.">
        <title>Orb-weaving spider Araneus ventricosus genome elucidates the spidroin gene catalogue.</title>
        <authorList>
            <person name="Kono N."/>
            <person name="Nakamura H."/>
            <person name="Ohtoshi R."/>
            <person name="Moran D.A.P."/>
            <person name="Shinohara A."/>
            <person name="Yoshida Y."/>
            <person name="Fujiwara M."/>
            <person name="Mori M."/>
            <person name="Tomita M."/>
            <person name="Arakawa K."/>
        </authorList>
    </citation>
    <scope>NUCLEOTIDE SEQUENCE [LARGE SCALE GENOMIC DNA]</scope>
</reference>
<sequence length="98" mass="11005">MSLLLHVKGCGENYLICSKRNDGCSPKQFSNPQSSTCENVSRHARTSIVENQYFSPEIAPCDFVLYTIIKNALKRTRYETVDAAKEKVVGGDEKAFKK</sequence>
<dbReference type="Proteomes" id="UP000499080">
    <property type="component" value="Unassembled WGS sequence"/>
</dbReference>
<protein>
    <submittedName>
        <fullName evidence="1">Uncharacterized protein</fullName>
    </submittedName>
</protein>
<gene>
    <name evidence="1" type="ORF">AVEN_47683_1</name>
</gene>
<dbReference type="OrthoDB" id="6434393at2759"/>
<accession>A0A4Y2MX06</accession>
<evidence type="ECO:0000313" key="1">
    <source>
        <dbReference type="EMBL" id="GBN30874.1"/>
    </source>
</evidence>
<name>A0A4Y2MX06_ARAVE</name>
<keyword evidence="2" id="KW-1185">Reference proteome</keyword>